<accession>A0AAE3MDC0</accession>
<comment type="caution">
    <text evidence="3">The sequence shown here is derived from an EMBL/GenBank/DDBJ whole genome shotgun (WGS) entry which is preliminary data.</text>
</comment>
<protein>
    <submittedName>
        <fullName evidence="3">Outer membrane beta-barrel protein</fullName>
    </submittedName>
</protein>
<dbReference type="SUPFAM" id="SSF52833">
    <property type="entry name" value="Thioredoxin-like"/>
    <property type="match status" value="1"/>
</dbReference>
<dbReference type="InterPro" id="IPR013766">
    <property type="entry name" value="Thioredoxin_domain"/>
</dbReference>
<dbReference type="Proteomes" id="UP001207408">
    <property type="component" value="Unassembled WGS sequence"/>
</dbReference>
<evidence type="ECO:0000313" key="3">
    <source>
        <dbReference type="EMBL" id="MCW3805624.1"/>
    </source>
</evidence>
<organism evidence="3 4">
    <name type="scientific">Plebeiibacterium marinum</name>
    <dbReference type="NCBI Taxonomy" id="2992111"/>
    <lineage>
        <taxon>Bacteria</taxon>
        <taxon>Pseudomonadati</taxon>
        <taxon>Bacteroidota</taxon>
        <taxon>Bacteroidia</taxon>
        <taxon>Marinilabiliales</taxon>
        <taxon>Marinilabiliaceae</taxon>
        <taxon>Plebeiibacterium</taxon>
    </lineage>
</organism>
<dbReference type="InterPro" id="IPR025665">
    <property type="entry name" value="Beta-barrel_OMP_2"/>
</dbReference>
<dbReference type="Pfam" id="PF13899">
    <property type="entry name" value="Thioredoxin_7"/>
    <property type="match status" value="1"/>
</dbReference>
<dbReference type="Gene3D" id="3.40.30.10">
    <property type="entry name" value="Glutaredoxin"/>
    <property type="match status" value="1"/>
</dbReference>
<dbReference type="SUPFAM" id="SSF49464">
    <property type="entry name" value="Carboxypeptidase regulatory domain-like"/>
    <property type="match status" value="1"/>
</dbReference>
<evidence type="ECO:0000313" key="4">
    <source>
        <dbReference type="Proteomes" id="UP001207408"/>
    </source>
</evidence>
<dbReference type="PROSITE" id="PS51352">
    <property type="entry name" value="THIOREDOXIN_2"/>
    <property type="match status" value="1"/>
</dbReference>
<gene>
    <name evidence="3" type="ORF">OM074_08280</name>
</gene>
<dbReference type="Pfam" id="PF13568">
    <property type="entry name" value="OMP_b-brl_2"/>
    <property type="match status" value="1"/>
</dbReference>
<keyword evidence="1" id="KW-0676">Redox-active center</keyword>
<sequence>MNNYKRLLFYFTFILLTNSIYSQNSFSGKLIDNKNQPIQLANICFKANNIGCITDINGDFTLTFSEDTLVLNDSIVFMHLNYKNKTIAYSDLKNNDTISLEQDYYKLSEVAIYAQYAQNSYRLALSEAKEKGKPILLFFTASYCGPCRYYKKLFVVDNEISRFLKENYTLVICDILSKPGMKLKRLYGSGPGVPNFIVITPDERIIAKHSGGWGREGIGPDDEACLKFLKQYCKLPEKLVSLKQIRQTNYDFSANELRKRPIPTFDKDLSKTNWRILLNLGLINVTNIKSTADSYSSYKVGYDFGLNFYYNKKGSNFSLQPGLLFSSQGGRNSEVSENFRINYLEMPVQLNYKFYSGGFNLKASLAPYVSYGLAAKNKITNERIKFGKNADQLKKWDYGITPGLTITPIGNMDFFAGYKIGLNNISNVANETMYNRGFYVRMTIKFFGRDTY</sequence>
<dbReference type="Pfam" id="PF13715">
    <property type="entry name" value="CarbopepD_reg_2"/>
    <property type="match status" value="1"/>
</dbReference>
<dbReference type="EMBL" id="JAPDPI010000014">
    <property type="protein sequence ID" value="MCW3805624.1"/>
    <property type="molecule type" value="Genomic_DNA"/>
</dbReference>
<dbReference type="PROSITE" id="PS00194">
    <property type="entry name" value="THIOREDOXIN_1"/>
    <property type="match status" value="1"/>
</dbReference>
<name>A0AAE3MDC0_9BACT</name>
<proteinExistence type="predicted"/>
<dbReference type="InterPro" id="IPR036249">
    <property type="entry name" value="Thioredoxin-like_sf"/>
</dbReference>
<dbReference type="AlphaFoldDB" id="A0AAE3MDC0"/>
<keyword evidence="4" id="KW-1185">Reference proteome</keyword>
<feature type="domain" description="Thioredoxin" evidence="2">
    <location>
        <begin position="78"/>
        <end position="234"/>
    </location>
</feature>
<evidence type="ECO:0000256" key="1">
    <source>
        <dbReference type="ARBA" id="ARBA00023284"/>
    </source>
</evidence>
<evidence type="ECO:0000259" key="2">
    <source>
        <dbReference type="PROSITE" id="PS51352"/>
    </source>
</evidence>
<dbReference type="InterPro" id="IPR008969">
    <property type="entry name" value="CarboxyPept-like_regulatory"/>
</dbReference>
<reference evidence="3" key="1">
    <citation type="submission" date="2022-10" db="EMBL/GenBank/DDBJ databases">
        <authorList>
            <person name="Yu W.X."/>
        </authorList>
    </citation>
    <scope>NUCLEOTIDE SEQUENCE</scope>
    <source>
        <strain evidence="3">D04</strain>
    </source>
</reference>
<dbReference type="InterPro" id="IPR017937">
    <property type="entry name" value="Thioredoxin_CS"/>
</dbReference>
<dbReference type="RefSeq" id="WP_301198994.1">
    <property type="nucleotide sequence ID" value="NZ_JAPDPI010000014.1"/>
</dbReference>